<keyword evidence="1" id="KW-0812">Transmembrane</keyword>
<proteinExistence type="predicted"/>
<keyword evidence="1" id="KW-1133">Transmembrane helix</keyword>
<dbReference type="EMBL" id="PKPP01004913">
    <property type="protein sequence ID" value="PWA62234.1"/>
    <property type="molecule type" value="Genomic_DNA"/>
</dbReference>
<evidence type="ECO:0000313" key="2">
    <source>
        <dbReference type="EMBL" id="PWA62234.1"/>
    </source>
</evidence>
<dbReference type="AlphaFoldDB" id="A0A2U1MLZ0"/>
<evidence type="ECO:0000256" key="1">
    <source>
        <dbReference type="SAM" id="Phobius"/>
    </source>
</evidence>
<evidence type="ECO:0000313" key="3">
    <source>
        <dbReference type="Proteomes" id="UP000245207"/>
    </source>
</evidence>
<name>A0A2U1MLZ0_ARTAN</name>
<gene>
    <name evidence="2" type="ORF">CTI12_AA211730</name>
</gene>
<feature type="transmembrane region" description="Helical" evidence="1">
    <location>
        <begin position="67"/>
        <end position="85"/>
    </location>
</feature>
<keyword evidence="3" id="KW-1185">Reference proteome</keyword>
<protein>
    <submittedName>
        <fullName evidence="2">Uncharacterized protein</fullName>
    </submittedName>
</protein>
<accession>A0A2U1MLZ0</accession>
<sequence>MNQLLEWKKHIRLKRYMRMVSQVLTNIFMKPWRGYRLLTWICWEVFVEATEFFAASSSLGEMSSKTINFLEWTFSLYFFIFIFILS</sequence>
<organism evidence="2 3">
    <name type="scientific">Artemisia annua</name>
    <name type="common">Sweet wormwood</name>
    <dbReference type="NCBI Taxonomy" id="35608"/>
    <lineage>
        <taxon>Eukaryota</taxon>
        <taxon>Viridiplantae</taxon>
        <taxon>Streptophyta</taxon>
        <taxon>Embryophyta</taxon>
        <taxon>Tracheophyta</taxon>
        <taxon>Spermatophyta</taxon>
        <taxon>Magnoliopsida</taxon>
        <taxon>eudicotyledons</taxon>
        <taxon>Gunneridae</taxon>
        <taxon>Pentapetalae</taxon>
        <taxon>asterids</taxon>
        <taxon>campanulids</taxon>
        <taxon>Asterales</taxon>
        <taxon>Asteraceae</taxon>
        <taxon>Asteroideae</taxon>
        <taxon>Anthemideae</taxon>
        <taxon>Artemisiinae</taxon>
        <taxon>Artemisia</taxon>
    </lineage>
</organism>
<keyword evidence="1" id="KW-0472">Membrane</keyword>
<comment type="caution">
    <text evidence="2">The sequence shown here is derived from an EMBL/GenBank/DDBJ whole genome shotgun (WGS) entry which is preliminary data.</text>
</comment>
<reference evidence="2 3" key="1">
    <citation type="journal article" date="2018" name="Mol. Plant">
        <title>The genome of Artemisia annua provides insight into the evolution of Asteraceae family and artemisinin biosynthesis.</title>
        <authorList>
            <person name="Shen Q."/>
            <person name="Zhang L."/>
            <person name="Liao Z."/>
            <person name="Wang S."/>
            <person name="Yan T."/>
            <person name="Shi P."/>
            <person name="Liu M."/>
            <person name="Fu X."/>
            <person name="Pan Q."/>
            <person name="Wang Y."/>
            <person name="Lv Z."/>
            <person name="Lu X."/>
            <person name="Zhang F."/>
            <person name="Jiang W."/>
            <person name="Ma Y."/>
            <person name="Chen M."/>
            <person name="Hao X."/>
            <person name="Li L."/>
            <person name="Tang Y."/>
            <person name="Lv G."/>
            <person name="Zhou Y."/>
            <person name="Sun X."/>
            <person name="Brodelius P.E."/>
            <person name="Rose J.K.C."/>
            <person name="Tang K."/>
        </authorList>
    </citation>
    <scope>NUCLEOTIDE SEQUENCE [LARGE SCALE GENOMIC DNA]</scope>
    <source>
        <strain evidence="3">cv. Huhao1</strain>
        <tissue evidence="2">Leaf</tissue>
    </source>
</reference>
<dbReference type="Proteomes" id="UP000245207">
    <property type="component" value="Unassembled WGS sequence"/>
</dbReference>